<organism evidence="6 7">
    <name type="scientific">Candida orthopsilosis (strain 90-125)</name>
    <name type="common">Yeast</name>
    <dbReference type="NCBI Taxonomy" id="1136231"/>
    <lineage>
        <taxon>Eukaryota</taxon>
        <taxon>Fungi</taxon>
        <taxon>Dikarya</taxon>
        <taxon>Ascomycota</taxon>
        <taxon>Saccharomycotina</taxon>
        <taxon>Pichiomycetes</taxon>
        <taxon>Debaryomycetaceae</taxon>
        <taxon>Candida/Lodderomyces clade</taxon>
        <taxon>Candida</taxon>
    </lineage>
</organism>
<evidence type="ECO:0000259" key="4">
    <source>
        <dbReference type="PROSITE" id="PS50137"/>
    </source>
</evidence>
<accession>H8XAF1</accession>
<dbReference type="Pfam" id="PF18497">
    <property type="entry name" value="RNase_3_N"/>
    <property type="match status" value="1"/>
</dbReference>
<sequence length="618" mass="70297">MAAEHKSLLTVVEDLTRVRSDISQLQATFKKVMETTPNWEQYMYLLNLINSKGQNSGETLVAIKKLKSVIFLPQTKVAVRLKQLYESGKLPVLTALTEINFKANAQEEAKQKQDILAFININPDDKSRAITNEEYTNPADWKSIEYYSYPPTLPLIIDQLLLLRVSTDKSYRQLVDYVESTSERYTNTHNAKLIIQGRAFLKYLLLKILDDEFPNLYEQDLNLILNRLMSSELLAKFAFAYNLVDPVKYNLSDDTNDGSTLEICGGIFAAYIAGLQVEHYKLDQIKIWVNRLYKPLVKDIFATSNPVAKVAIVEFQSLVKSITYFNQISYDNIQFDAVELKTDPFVAQIEVEGEVLGTGISSTSFEEARDRAAIDIMENKDNIIRLFTIVKHSYLRNRTSYVHGTLSPRVIEPGMDSGPNRTPVAYSYEQSQMIPPKTHSPHMVHPLPGQIPRDDPYPAASQQMTRYGQSPPPPPSQQQQYQQQQQSYQNQSRQQPPYLPRSLPPKAYQQPQVPKPNFSSQHDYGYTEPIPHIPLSHKDIDKQAKTTLHAILKARHSIDYEVSQCETEHKTIEFYTKCYVDGYVLGAGVDTNKKNSSQKAAMAALTNTTALRRLGLID</sequence>
<feature type="compositionally biased region" description="Polar residues" evidence="3">
    <location>
        <begin position="509"/>
        <end position="522"/>
    </location>
</feature>
<keyword evidence="7" id="KW-1185">Reference proteome</keyword>
<dbReference type="PROSITE" id="PS50137">
    <property type="entry name" value="DS_RBD"/>
    <property type="match status" value="1"/>
</dbReference>
<name>H8XAF1_CANO9</name>
<dbReference type="GO" id="GO:0006396">
    <property type="term" value="P:RNA processing"/>
    <property type="evidence" value="ECO:0007669"/>
    <property type="project" value="InterPro"/>
</dbReference>
<dbReference type="RefSeq" id="XP_003870927.1">
    <property type="nucleotide sequence ID" value="XM_003870878.1"/>
</dbReference>
<dbReference type="InterPro" id="IPR036389">
    <property type="entry name" value="RNase_III_sf"/>
</dbReference>
<feature type="region of interest" description="Disordered" evidence="3">
    <location>
        <begin position="434"/>
        <end position="528"/>
    </location>
</feature>
<dbReference type="SUPFAM" id="SSF54768">
    <property type="entry name" value="dsRNA-binding domain-like"/>
    <property type="match status" value="1"/>
</dbReference>
<dbReference type="Gene3D" id="3.30.160.20">
    <property type="match status" value="1"/>
</dbReference>
<evidence type="ECO:0000313" key="7">
    <source>
        <dbReference type="Proteomes" id="UP000005018"/>
    </source>
</evidence>
<dbReference type="KEGG" id="cot:CORT_0G01120"/>
<proteinExistence type="predicted"/>
<dbReference type="InterPro" id="IPR014720">
    <property type="entry name" value="dsRBD_dom"/>
</dbReference>
<dbReference type="Pfam" id="PF00035">
    <property type="entry name" value="dsrm"/>
    <property type="match status" value="1"/>
</dbReference>
<dbReference type="GO" id="GO:0004525">
    <property type="term" value="F:ribonuclease III activity"/>
    <property type="evidence" value="ECO:0007669"/>
    <property type="project" value="InterPro"/>
</dbReference>
<dbReference type="SUPFAM" id="SSF69065">
    <property type="entry name" value="RNase III domain-like"/>
    <property type="match status" value="1"/>
</dbReference>
<gene>
    <name evidence="6" type="ORF">CORT_0G01120</name>
</gene>
<feature type="domain" description="RNase III" evidence="5">
    <location>
        <begin position="181"/>
        <end position="280"/>
    </location>
</feature>
<evidence type="ECO:0000256" key="3">
    <source>
        <dbReference type="SAM" id="MobiDB-lite"/>
    </source>
</evidence>
<dbReference type="InterPro" id="IPR040540">
    <property type="entry name" value="RNase_3_N"/>
</dbReference>
<dbReference type="GO" id="GO:0003723">
    <property type="term" value="F:RNA binding"/>
    <property type="evidence" value="ECO:0007669"/>
    <property type="project" value="UniProtKB-UniRule"/>
</dbReference>
<protein>
    <submittedName>
        <fullName evidence="6">Uncharacterized protein</fullName>
    </submittedName>
</protein>
<dbReference type="AlphaFoldDB" id="H8XAF1"/>
<evidence type="ECO:0000313" key="6">
    <source>
        <dbReference type="EMBL" id="CCG24800.1"/>
    </source>
</evidence>
<dbReference type="GeneID" id="14541913"/>
<dbReference type="EMBL" id="HE681725">
    <property type="protein sequence ID" value="CCG24800.1"/>
    <property type="molecule type" value="Genomic_DNA"/>
</dbReference>
<dbReference type="SMART" id="SM00358">
    <property type="entry name" value="DSRM"/>
    <property type="match status" value="1"/>
</dbReference>
<feature type="compositionally biased region" description="Low complexity" evidence="3">
    <location>
        <begin position="477"/>
        <end position="496"/>
    </location>
</feature>
<evidence type="ECO:0000256" key="1">
    <source>
        <dbReference type="ARBA" id="ARBA00022884"/>
    </source>
</evidence>
<dbReference type="Proteomes" id="UP000005018">
    <property type="component" value="Chromosome 7"/>
</dbReference>
<evidence type="ECO:0000259" key="5">
    <source>
        <dbReference type="PROSITE" id="PS50142"/>
    </source>
</evidence>
<dbReference type="eggNOG" id="KOG1817">
    <property type="taxonomic scope" value="Eukaryota"/>
</dbReference>
<dbReference type="HOGENOM" id="CLU_026303_0_0_1"/>
<keyword evidence="1 2" id="KW-0694">RNA-binding</keyword>
<evidence type="ECO:0000256" key="2">
    <source>
        <dbReference type="PROSITE-ProRule" id="PRU00266"/>
    </source>
</evidence>
<dbReference type="InterPro" id="IPR000999">
    <property type="entry name" value="RNase_III_dom"/>
</dbReference>
<reference evidence="6 7" key="1">
    <citation type="journal article" date="2012" name="PLoS ONE">
        <title>Sequence and analysis of the genome of the pathogenic yeast Candida orthopsilosis.</title>
        <authorList>
            <person name="Riccombeni A."/>
            <person name="Vidanes G."/>
            <person name="Proux-Wera E."/>
            <person name="Wolfe K.H."/>
            <person name="Butler G."/>
        </authorList>
    </citation>
    <scope>NUCLEOTIDE SEQUENCE [LARGE SCALE GENOMIC DNA]</scope>
    <source>
        <strain evidence="6 7">Co 90-125</strain>
    </source>
</reference>
<dbReference type="Pfam" id="PF22935">
    <property type="entry name" value="RM44_endonuclase"/>
    <property type="match status" value="1"/>
</dbReference>
<dbReference type="Gene3D" id="1.10.1520.10">
    <property type="entry name" value="Ribonuclease III domain"/>
    <property type="match status" value="1"/>
</dbReference>
<dbReference type="OrthoDB" id="4087411at2759"/>
<feature type="domain" description="DRBM" evidence="4">
    <location>
        <begin position="543"/>
        <end position="610"/>
    </location>
</feature>
<dbReference type="InterPro" id="IPR055189">
    <property type="entry name" value="RM44_endonuclase"/>
</dbReference>
<dbReference type="CDD" id="cd00593">
    <property type="entry name" value="RIBOc"/>
    <property type="match status" value="1"/>
</dbReference>
<dbReference type="PROSITE" id="PS50142">
    <property type="entry name" value="RNASE_3_2"/>
    <property type="match status" value="1"/>
</dbReference>